<evidence type="ECO:0000313" key="14">
    <source>
        <dbReference type="EMBL" id="TPX59091.1"/>
    </source>
</evidence>
<keyword evidence="6" id="KW-0206">Cytoskeleton</keyword>
<dbReference type="InterPro" id="IPR039750">
    <property type="entry name" value="DRC1/DRC2"/>
</dbReference>
<comment type="caution">
    <text evidence="14">The sequence shown here is derived from an EMBL/GenBank/DDBJ whole genome shotgun (WGS) entry which is preliminary data.</text>
</comment>
<feature type="coiled-coil region" evidence="12">
    <location>
        <begin position="237"/>
        <end position="349"/>
    </location>
</feature>
<dbReference type="EMBL" id="QEAQ01000029">
    <property type="protein sequence ID" value="TPX59091.1"/>
    <property type="molecule type" value="Genomic_DNA"/>
</dbReference>
<evidence type="ECO:0000256" key="9">
    <source>
        <dbReference type="ARBA" id="ARBA00038424"/>
    </source>
</evidence>
<comment type="similarity">
    <text evidence="9">Belongs to the DRC2 family.</text>
</comment>
<evidence type="ECO:0000256" key="4">
    <source>
        <dbReference type="ARBA" id="ARBA00023054"/>
    </source>
</evidence>
<name>A0A507E5U1_9FUNG</name>
<evidence type="ECO:0000256" key="11">
    <source>
        <dbReference type="ARBA" id="ARBA00045865"/>
    </source>
</evidence>
<keyword evidence="5" id="KW-0969">Cilium</keyword>
<sequence>MAKKGKGKKGGDKLLKSEFQLLKDEEGRRRFLQDIKDKAKEKQGLEEKNAHINNLKIQNRWREIMKAAKAKELLQQIEVLKQVHERHLDRKSAGVENLARDVDEAEAQYSTALQAHCMNVDTLIDLQASRLQTLQNQFESDMGILETEFNTERMKLQTYHAKERADILGIMGRMEQDFQDAEADARHEYSSLRDDVKNKNLEEKHALRIQLEGTVEDLWRQFQAALNQYNASTEERKKQFEELKSKDSKNAKEIEQQMKKLVKLQETIAHIKSKLSTNSKEYEERNRALRQEKDAIQSHFQALKRKMNTFRDRERRKLTELTIVSNKAIKDLKSKVGKAERIIRMAEMNRKLETEEEKVLPFYKESLPDDKEVQLAKQELGEPTTNVVLPKEFAAMEQFHKRYNKASLDRLALEKQRAQLQEENLHLRGILKQYLDGISINEAVLDSPNPLVVVNGRTNAPLPHPQSHLNITYVEAAHQQQRIGAV</sequence>
<evidence type="ECO:0000256" key="5">
    <source>
        <dbReference type="ARBA" id="ARBA00023069"/>
    </source>
</evidence>
<keyword evidence="15" id="KW-1185">Reference proteome</keyword>
<dbReference type="PANTHER" id="PTHR21625:SF0">
    <property type="entry name" value="DYNEIN REGULATORY COMPLEX SUBUNIT 2"/>
    <property type="match status" value="1"/>
</dbReference>
<reference evidence="14 15" key="1">
    <citation type="journal article" date="2019" name="Sci. Rep.">
        <title>Comparative genomics of chytrid fungi reveal insights into the obligate biotrophic and pathogenic lifestyle of Synchytrium endobioticum.</title>
        <authorList>
            <person name="van de Vossenberg B.T.L.H."/>
            <person name="Warris S."/>
            <person name="Nguyen H.D.T."/>
            <person name="van Gent-Pelzer M.P.E."/>
            <person name="Joly D.L."/>
            <person name="van de Geest H.C."/>
            <person name="Bonants P.J.M."/>
            <person name="Smith D.S."/>
            <person name="Levesque C.A."/>
            <person name="van der Lee T.A.J."/>
        </authorList>
    </citation>
    <scope>NUCLEOTIDE SEQUENCE [LARGE SCALE GENOMIC DNA]</scope>
    <source>
        <strain evidence="14 15">CBS 809.83</strain>
    </source>
</reference>
<dbReference type="GO" id="GO:0070286">
    <property type="term" value="P:axonemal dynein complex assembly"/>
    <property type="evidence" value="ECO:0007669"/>
    <property type="project" value="InterPro"/>
</dbReference>
<feature type="coiled-coil region" evidence="12">
    <location>
        <begin position="22"/>
        <end position="115"/>
    </location>
</feature>
<organism evidence="14 15">
    <name type="scientific">Powellomyces hirtus</name>
    <dbReference type="NCBI Taxonomy" id="109895"/>
    <lineage>
        <taxon>Eukaryota</taxon>
        <taxon>Fungi</taxon>
        <taxon>Fungi incertae sedis</taxon>
        <taxon>Chytridiomycota</taxon>
        <taxon>Chytridiomycota incertae sedis</taxon>
        <taxon>Chytridiomycetes</taxon>
        <taxon>Spizellomycetales</taxon>
        <taxon>Powellomycetaceae</taxon>
        <taxon>Powellomyces</taxon>
    </lineage>
</organism>
<dbReference type="STRING" id="109895.A0A507E5U1"/>
<feature type="domain" description="Dynein regulatory complex protein 1/2 N-terminal" evidence="13">
    <location>
        <begin position="24"/>
        <end position="118"/>
    </location>
</feature>
<protein>
    <recommendedName>
        <fullName evidence="10">Dynein regulatory complex subunit 2</fullName>
    </recommendedName>
</protein>
<evidence type="ECO:0000256" key="3">
    <source>
        <dbReference type="ARBA" id="ARBA00022846"/>
    </source>
</evidence>
<keyword evidence="2" id="KW-0963">Cytoplasm</keyword>
<dbReference type="Proteomes" id="UP000318582">
    <property type="component" value="Unassembled WGS sequence"/>
</dbReference>
<evidence type="ECO:0000256" key="8">
    <source>
        <dbReference type="ARBA" id="ARBA00037841"/>
    </source>
</evidence>
<accession>A0A507E5U1</accession>
<evidence type="ECO:0000256" key="2">
    <source>
        <dbReference type="ARBA" id="ARBA00022490"/>
    </source>
</evidence>
<evidence type="ECO:0000256" key="10">
    <source>
        <dbReference type="ARBA" id="ARBA00040899"/>
    </source>
</evidence>
<evidence type="ECO:0000259" key="13">
    <source>
        <dbReference type="Pfam" id="PF14772"/>
    </source>
</evidence>
<proteinExistence type="inferred from homology"/>
<evidence type="ECO:0000256" key="12">
    <source>
        <dbReference type="SAM" id="Coils"/>
    </source>
</evidence>
<comment type="function">
    <text evidence="11">Component of the nexin-dynein regulatory complex (N-DRC), a key regulator of ciliary/flagellar motility which maintains the alignment and integrity of the distal axoneme and regulates microtubule sliding in motile axonemes. Plays a critical role in the assembly of N-DRC and also stabilizes the assembly of multiple inner dynein arms and radial spokes. Coassembles with DRC1 to form a central scaffold needed for assembly of the N-DRC and its attachment to the outer doublet microtubules.</text>
</comment>
<keyword evidence="4 12" id="KW-0175">Coiled coil</keyword>
<gene>
    <name evidence="14" type="ORF">PhCBS80983_g02719</name>
</gene>
<dbReference type="AlphaFoldDB" id="A0A507E5U1"/>
<keyword evidence="3" id="KW-0282">Flagellum</keyword>
<dbReference type="Pfam" id="PF14772">
    <property type="entry name" value="NYD-SP28"/>
    <property type="match status" value="1"/>
</dbReference>
<keyword evidence="7" id="KW-0966">Cell projection</keyword>
<dbReference type="GO" id="GO:0005858">
    <property type="term" value="C:axonemal dynein complex"/>
    <property type="evidence" value="ECO:0007669"/>
    <property type="project" value="InterPro"/>
</dbReference>
<comment type="subcellular location">
    <subcellularLocation>
        <location evidence="1">Cytoplasm</location>
        <location evidence="1">Cytoskeleton</location>
        <location evidence="1">Flagellum axoneme</location>
    </subcellularLocation>
    <subcellularLocation>
        <location evidence="8">Cytoplasm</location>
        <location evidence="8">Cytoskeleton</location>
        <location evidence="8">Flagellum basal body</location>
    </subcellularLocation>
</comment>
<dbReference type="InterPro" id="IPR039505">
    <property type="entry name" value="DRC1/2_N"/>
</dbReference>
<evidence type="ECO:0000313" key="15">
    <source>
        <dbReference type="Proteomes" id="UP000318582"/>
    </source>
</evidence>
<dbReference type="PANTHER" id="PTHR21625">
    <property type="entry name" value="NYD-SP28 PROTEIN"/>
    <property type="match status" value="1"/>
</dbReference>
<evidence type="ECO:0000256" key="1">
    <source>
        <dbReference type="ARBA" id="ARBA00004611"/>
    </source>
</evidence>
<evidence type="ECO:0000256" key="6">
    <source>
        <dbReference type="ARBA" id="ARBA00023212"/>
    </source>
</evidence>
<dbReference type="GO" id="GO:0060285">
    <property type="term" value="P:cilium-dependent cell motility"/>
    <property type="evidence" value="ECO:0007669"/>
    <property type="project" value="TreeGrafter"/>
</dbReference>
<dbReference type="GO" id="GO:0003352">
    <property type="term" value="P:regulation of cilium movement"/>
    <property type="evidence" value="ECO:0007669"/>
    <property type="project" value="TreeGrafter"/>
</dbReference>
<evidence type="ECO:0000256" key="7">
    <source>
        <dbReference type="ARBA" id="ARBA00023273"/>
    </source>
</evidence>